<dbReference type="Proteomes" id="UP000193380">
    <property type="component" value="Unassembled WGS sequence"/>
</dbReference>
<name>A0A060W6H0_ONCMY</name>
<reference evidence="1" key="1">
    <citation type="journal article" date="2014" name="Nat. Commun.">
        <title>The rainbow trout genome provides novel insights into evolution after whole-genome duplication in vertebrates.</title>
        <authorList>
            <person name="Berthelot C."/>
            <person name="Brunet F."/>
            <person name="Chalopin D."/>
            <person name="Juanchich A."/>
            <person name="Bernard M."/>
            <person name="Noel B."/>
            <person name="Bento P."/>
            <person name="Da Silva C."/>
            <person name="Labadie K."/>
            <person name="Alberti A."/>
            <person name="Aury J.M."/>
            <person name="Louis A."/>
            <person name="Dehais P."/>
            <person name="Bardou P."/>
            <person name="Montfort J."/>
            <person name="Klopp C."/>
            <person name="Cabau C."/>
            <person name="Gaspin C."/>
            <person name="Thorgaard G.H."/>
            <person name="Boussaha M."/>
            <person name="Quillet E."/>
            <person name="Guyomard R."/>
            <person name="Galiana D."/>
            <person name="Bobe J."/>
            <person name="Volff J.N."/>
            <person name="Genet C."/>
            <person name="Wincker P."/>
            <person name="Jaillon O."/>
            <person name="Roest Crollius H."/>
            <person name="Guiguen Y."/>
        </authorList>
    </citation>
    <scope>NUCLEOTIDE SEQUENCE [LARGE SCALE GENOMIC DNA]</scope>
</reference>
<gene>
    <name evidence="1" type="ORF">GSONMT00081188001</name>
</gene>
<accession>A0A060W6H0</accession>
<sequence length="95" mass="10918">MEEHDWPAQSPDFNPIQHLWDELKCQLRSRPNRPTSVCNLANALWLNGSKSPKHTKHSSFQFAAASEWNELQQTLKLDSFISIMDTLTDRCGCFA</sequence>
<dbReference type="GO" id="GO:0003676">
    <property type="term" value="F:nucleic acid binding"/>
    <property type="evidence" value="ECO:0007669"/>
    <property type="project" value="InterPro"/>
</dbReference>
<evidence type="ECO:0000313" key="1">
    <source>
        <dbReference type="EMBL" id="CDQ60155.1"/>
    </source>
</evidence>
<dbReference type="EMBL" id="FR904341">
    <property type="protein sequence ID" value="CDQ60155.1"/>
    <property type="molecule type" value="Genomic_DNA"/>
</dbReference>
<evidence type="ECO:0008006" key="3">
    <source>
        <dbReference type="Google" id="ProtNLM"/>
    </source>
</evidence>
<organism evidence="1 2">
    <name type="scientific">Oncorhynchus mykiss</name>
    <name type="common">Rainbow trout</name>
    <name type="synonym">Salmo gairdneri</name>
    <dbReference type="NCBI Taxonomy" id="8022"/>
    <lineage>
        <taxon>Eukaryota</taxon>
        <taxon>Metazoa</taxon>
        <taxon>Chordata</taxon>
        <taxon>Craniata</taxon>
        <taxon>Vertebrata</taxon>
        <taxon>Euteleostomi</taxon>
        <taxon>Actinopterygii</taxon>
        <taxon>Neopterygii</taxon>
        <taxon>Teleostei</taxon>
        <taxon>Protacanthopterygii</taxon>
        <taxon>Salmoniformes</taxon>
        <taxon>Salmonidae</taxon>
        <taxon>Salmoninae</taxon>
        <taxon>Oncorhynchus</taxon>
    </lineage>
</organism>
<dbReference type="InterPro" id="IPR036397">
    <property type="entry name" value="RNaseH_sf"/>
</dbReference>
<proteinExistence type="predicted"/>
<evidence type="ECO:0000313" key="2">
    <source>
        <dbReference type="Proteomes" id="UP000193380"/>
    </source>
</evidence>
<dbReference type="PaxDb" id="8022-A0A060W6H0"/>
<dbReference type="Gene3D" id="3.30.420.10">
    <property type="entry name" value="Ribonuclease H-like superfamily/Ribonuclease H"/>
    <property type="match status" value="1"/>
</dbReference>
<reference evidence="1" key="2">
    <citation type="submission" date="2014-03" db="EMBL/GenBank/DDBJ databases">
        <authorList>
            <person name="Genoscope - CEA"/>
        </authorList>
    </citation>
    <scope>NUCLEOTIDE SEQUENCE</scope>
</reference>
<protein>
    <recommendedName>
        <fullName evidence="3">Tc1-like transposase DDE domain-containing protein</fullName>
    </recommendedName>
</protein>
<dbReference type="AlphaFoldDB" id="A0A060W6H0"/>